<gene>
    <name evidence="1" type="ORF">KS419_19320</name>
</gene>
<protein>
    <submittedName>
        <fullName evidence="1">NERD domain-containing protein</fullName>
    </submittedName>
</protein>
<name>A0ABS6JN89_9BACI</name>
<sequence>MEGEYYIESGEWYSSNSNKSINNPLIQLERNKSMIQQVFNHYRINLPIKAYTIFPNPNFTLFQSSRDLPIILPTQIIPFINQMNKITSLISKDHMQIAERLLSLTVDKSRYLRVPEYDYPMLKKGIICEKCEQEMMSPVARHLVCPSCGHIESIVNGVMRNVRELKMLFPEMKITSAIVLDWCGLDSVKCIRRILMMNYEKIGRTSGTFYVEK</sequence>
<proteinExistence type="predicted"/>
<reference evidence="1 2" key="1">
    <citation type="submission" date="2021-06" db="EMBL/GenBank/DDBJ databases">
        <title>Bacillus sp. RD4P76, an endophyte from a halophyte.</title>
        <authorList>
            <person name="Sun J.-Q."/>
        </authorList>
    </citation>
    <scope>NUCLEOTIDE SEQUENCE [LARGE SCALE GENOMIC DNA]</scope>
    <source>
        <strain evidence="1 2">CGMCC 1.15917</strain>
    </source>
</reference>
<comment type="caution">
    <text evidence="1">The sequence shown here is derived from an EMBL/GenBank/DDBJ whole genome shotgun (WGS) entry which is preliminary data.</text>
</comment>
<keyword evidence="2" id="KW-1185">Reference proteome</keyword>
<evidence type="ECO:0000313" key="1">
    <source>
        <dbReference type="EMBL" id="MBU9713885.1"/>
    </source>
</evidence>
<dbReference type="EMBL" id="JAHQCS010000154">
    <property type="protein sequence ID" value="MBU9713885.1"/>
    <property type="molecule type" value="Genomic_DNA"/>
</dbReference>
<evidence type="ECO:0000313" key="2">
    <source>
        <dbReference type="Proteomes" id="UP000784880"/>
    </source>
</evidence>
<organism evidence="1 2">
    <name type="scientific">Evansella tamaricis</name>
    <dbReference type="NCBI Taxonomy" id="2069301"/>
    <lineage>
        <taxon>Bacteria</taxon>
        <taxon>Bacillati</taxon>
        <taxon>Bacillota</taxon>
        <taxon>Bacilli</taxon>
        <taxon>Bacillales</taxon>
        <taxon>Bacillaceae</taxon>
        <taxon>Evansella</taxon>
    </lineage>
</organism>
<dbReference type="Proteomes" id="UP000784880">
    <property type="component" value="Unassembled WGS sequence"/>
</dbReference>
<accession>A0ABS6JN89</accession>